<protein>
    <submittedName>
        <fullName evidence="3">Cytochrome oxidase maturation protein, cbb3-type</fullName>
    </submittedName>
</protein>
<evidence type="ECO:0000256" key="1">
    <source>
        <dbReference type="SAM" id="MobiDB-lite"/>
    </source>
</evidence>
<dbReference type="InterPro" id="IPR004714">
    <property type="entry name" value="Cyt_oxidase_maturation_cbb3"/>
</dbReference>
<sequence length="53" mass="5964">MDILTILIPVSLGLGAAGLLAFIWALRSRQFEDPKGDGERILSDRWDDRPRPD</sequence>
<organism evidence="3 4">
    <name type="scientific">Paracoccus tibetensis</name>
    <dbReference type="NCBI Taxonomy" id="336292"/>
    <lineage>
        <taxon>Bacteria</taxon>
        <taxon>Pseudomonadati</taxon>
        <taxon>Pseudomonadota</taxon>
        <taxon>Alphaproteobacteria</taxon>
        <taxon>Rhodobacterales</taxon>
        <taxon>Paracoccaceae</taxon>
        <taxon>Paracoccus</taxon>
    </lineage>
</organism>
<keyword evidence="2" id="KW-0812">Transmembrane</keyword>
<dbReference type="EMBL" id="FMVT01000001">
    <property type="protein sequence ID" value="SCX99733.1"/>
    <property type="molecule type" value="Genomic_DNA"/>
</dbReference>
<proteinExistence type="predicted"/>
<feature type="region of interest" description="Disordered" evidence="1">
    <location>
        <begin position="33"/>
        <end position="53"/>
    </location>
</feature>
<evidence type="ECO:0000313" key="3">
    <source>
        <dbReference type="EMBL" id="SCX99733.1"/>
    </source>
</evidence>
<keyword evidence="2" id="KW-1133">Transmembrane helix</keyword>
<dbReference type="RefSeq" id="WP_090739896.1">
    <property type="nucleotide sequence ID" value="NZ_FMVT01000001.1"/>
</dbReference>
<dbReference type="PANTHER" id="PTHR41532">
    <property type="entry name" value="FIXS PROTEIN"/>
    <property type="match status" value="1"/>
</dbReference>
<dbReference type="OrthoDB" id="9802763at2"/>
<dbReference type="Pfam" id="PF03597">
    <property type="entry name" value="FixS"/>
    <property type="match status" value="1"/>
</dbReference>
<keyword evidence="4" id="KW-1185">Reference proteome</keyword>
<feature type="transmembrane region" description="Helical" evidence="2">
    <location>
        <begin position="6"/>
        <end position="26"/>
    </location>
</feature>
<keyword evidence="2" id="KW-0472">Membrane</keyword>
<accession>A0A1G5CBB3</accession>
<evidence type="ECO:0000256" key="2">
    <source>
        <dbReference type="SAM" id="Phobius"/>
    </source>
</evidence>
<dbReference type="AlphaFoldDB" id="A0A1G5CBB3"/>
<dbReference type="NCBIfam" id="TIGR00847">
    <property type="entry name" value="ccoS"/>
    <property type="match status" value="1"/>
</dbReference>
<dbReference type="STRING" id="336292.SAMN05660710_00493"/>
<name>A0A1G5CBB3_9RHOB</name>
<gene>
    <name evidence="3" type="ORF">SAMN05660710_00493</name>
</gene>
<evidence type="ECO:0000313" key="4">
    <source>
        <dbReference type="Proteomes" id="UP000199502"/>
    </source>
</evidence>
<reference evidence="3 4" key="1">
    <citation type="submission" date="2016-10" db="EMBL/GenBank/DDBJ databases">
        <authorList>
            <person name="de Groot N.N."/>
        </authorList>
    </citation>
    <scope>NUCLEOTIDE SEQUENCE [LARGE SCALE GENOMIC DNA]</scope>
    <source>
        <strain evidence="3 4">CGMCC 1.8925</strain>
    </source>
</reference>
<dbReference type="PANTHER" id="PTHR41532:SF1">
    <property type="entry name" value="FIXS PROTEIN"/>
    <property type="match status" value="1"/>
</dbReference>
<dbReference type="Proteomes" id="UP000199502">
    <property type="component" value="Unassembled WGS sequence"/>
</dbReference>